<evidence type="ECO:0000256" key="6">
    <source>
        <dbReference type="PIRSR" id="PIRSR602848-1"/>
    </source>
</evidence>
<dbReference type="OMA" id="DTCMETC"/>
<dbReference type="EMBL" id="LR899011">
    <property type="protein sequence ID" value="CAD7085194.1"/>
    <property type="molecule type" value="Genomic_DNA"/>
</dbReference>
<keyword evidence="6" id="KW-0479">Metal-binding</keyword>
<dbReference type="PANTHER" id="PTHR10741">
    <property type="entry name" value="TRANSLIN AND TRANSLIN ASSOCIATED PROTEIN X"/>
    <property type="match status" value="1"/>
</dbReference>
<dbReference type="GO" id="GO:0046872">
    <property type="term" value="F:metal ion binding"/>
    <property type="evidence" value="ECO:0007669"/>
    <property type="project" value="UniProtKB-KW"/>
</dbReference>
<evidence type="ECO:0000313" key="9">
    <source>
        <dbReference type="Proteomes" id="UP000594454"/>
    </source>
</evidence>
<dbReference type="FunCoup" id="A0A7R8UQM7">
    <property type="interactions" value="2142"/>
</dbReference>
<feature type="binding site" evidence="6">
    <location>
        <position position="124"/>
    </location>
    <ligand>
        <name>Mg(2+)</name>
        <dbReference type="ChEBI" id="CHEBI:18420"/>
    </ligand>
</feature>
<feature type="region of interest" description="Disordered" evidence="7">
    <location>
        <begin position="1"/>
        <end position="23"/>
    </location>
</feature>
<evidence type="ECO:0000256" key="5">
    <source>
        <dbReference type="ARBA" id="ARBA00023242"/>
    </source>
</evidence>
<organism evidence="8 9">
    <name type="scientific">Hermetia illucens</name>
    <name type="common">Black soldier fly</name>
    <dbReference type="NCBI Taxonomy" id="343691"/>
    <lineage>
        <taxon>Eukaryota</taxon>
        <taxon>Metazoa</taxon>
        <taxon>Ecdysozoa</taxon>
        <taxon>Arthropoda</taxon>
        <taxon>Hexapoda</taxon>
        <taxon>Insecta</taxon>
        <taxon>Pterygota</taxon>
        <taxon>Neoptera</taxon>
        <taxon>Endopterygota</taxon>
        <taxon>Diptera</taxon>
        <taxon>Brachycera</taxon>
        <taxon>Stratiomyomorpha</taxon>
        <taxon>Stratiomyidae</taxon>
        <taxon>Hermetiinae</taxon>
        <taxon>Hermetia</taxon>
    </lineage>
</organism>
<evidence type="ECO:0000256" key="7">
    <source>
        <dbReference type="SAM" id="MobiDB-lite"/>
    </source>
</evidence>
<dbReference type="InterPro" id="IPR036081">
    <property type="entry name" value="Translin_sf"/>
</dbReference>
<keyword evidence="6" id="KW-0460">Magnesium</keyword>
<dbReference type="GO" id="GO:0005737">
    <property type="term" value="C:cytoplasm"/>
    <property type="evidence" value="ECO:0007669"/>
    <property type="project" value="UniProtKB-SubCell"/>
</dbReference>
<dbReference type="SUPFAM" id="SSF74784">
    <property type="entry name" value="Translin"/>
    <property type="match status" value="1"/>
</dbReference>
<comment type="similarity">
    <text evidence="3">Belongs to the translin family.</text>
</comment>
<evidence type="ECO:0000256" key="3">
    <source>
        <dbReference type="ARBA" id="ARBA00005902"/>
    </source>
</evidence>
<dbReference type="InterPro" id="IPR016069">
    <property type="entry name" value="Translin_C"/>
</dbReference>
<evidence type="ECO:0000256" key="4">
    <source>
        <dbReference type="ARBA" id="ARBA00022490"/>
    </source>
</evidence>
<evidence type="ECO:0000256" key="2">
    <source>
        <dbReference type="ARBA" id="ARBA00004496"/>
    </source>
</evidence>
<sequence length="294" mass="34186">MSRNRKPFRQNKNSTNSRQEEDVVDTPVMAAFREYAKELDDKHDRYERIVKMSRDITIESKRIIFLLHTIETRRNNREKVLEDAEKRLRAVCETNFLLIARELEDLDQNQYLRAFSPGLQEFIEAYSYFEYLKDSSKLSDWDDLQQFLTYNIDKPSSTKENETKEEKSLQEQTVAKKQIVCTIKPVEFILGLADLGGEIMRRCINSLGSGDIDSCFQACRTLQTLYAGYLRIRPVGNREIPRKITTLRQSTLKAENVCYNIKVRGGEAASWDTLDTAGFAMDKIAHDDEDEGFY</sequence>
<gene>
    <name evidence="8" type="ORF">HERILL_LOCUS8053</name>
</gene>
<dbReference type="InterPro" id="IPR016068">
    <property type="entry name" value="Translin_N"/>
</dbReference>
<dbReference type="InterPro" id="IPR002848">
    <property type="entry name" value="Translin_fam"/>
</dbReference>
<keyword evidence="9" id="KW-1185">Reference proteome</keyword>
<protein>
    <recommendedName>
        <fullName evidence="10">Translin-associated protein X</fullName>
    </recommendedName>
</protein>
<dbReference type="Gene3D" id="1.20.58.190">
    <property type="entry name" value="Translin, domain 1"/>
    <property type="match status" value="1"/>
</dbReference>
<dbReference type="CDD" id="cd14820">
    <property type="entry name" value="TRAX"/>
    <property type="match status" value="1"/>
</dbReference>
<dbReference type="FunFam" id="1.20.58.200:FF:000001">
    <property type="entry name" value="Translin-associated factor X"/>
    <property type="match status" value="1"/>
</dbReference>
<evidence type="ECO:0008006" key="10">
    <source>
        <dbReference type="Google" id="ProtNLM"/>
    </source>
</evidence>
<evidence type="ECO:0000256" key="1">
    <source>
        <dbReference type="ARBA" id="ARBA00004123"/>
    </source>
</evidence>
<dbReference type="AlphaFoldDB" id="A0A7R8UQM7"/>
<dbReference type="GO" id="GO:0043565">
    <property type="term" value="F:sequence-specific DNA binding"/>
    <property type="evidence" value="ECO:0007669"/>
    <property type="project" value="InterPro"/>
</dbReference>
<dbReference type="Pfam" id="PF01997">
    <property type="entry name" value="Translin"/>
    <property type="match status" value="1"/>
</dbReference>
<dbReference type="InParanoid" id="A0A7R8UQM7"/>
<feature type="binding site" evidence="6">
    <location>
        <position position="198"/>
    </location>
    <ligand>
        <name>Mg(2+)</name>
        <dbReference type="ChEBI" id="CHEBI:18420"/>
    </ligand>
</feature>
<comment type="subcellular location">
    <subcellularLocation>
        <location evidence="2">Cytoplasm</location>
    </subcellularLocation>
    <subcellularLocation>
        <location evidence="1">Nucleus</location>
    </subcellularLocation>
</comment>
<keyword evidence="4" id="KW-0963">Cytoplasm</keyword>
<proteinExistence type="inferred from homology"/>
<keyword evidence="5" id="KW-0539">Nucleus</keyword>
<name>A0A7R8UQM7_HERIL</name>
<accession>A0A7R8UQM7</accession>
<reference evidence="8 9" key="1">
    <citation type="submission" date="2020-11" db="EMBL/GenBank/DDBJ databases">
        <authorList>
            <person name="Wallbank WR R."/>
            <person name="Pardo Diaz C."/>
            <person name="Kozak K."/>
            <person name="Martin S."/>
            <person name="Jiggins C."/>
            <person name="Moest M."/>
            <person name="Warren A I."/>
            <person name="Generalovic N T."/>
            <person name="Byers J.R.P. K."/>
            <person name="Montejo-Kovacevich G."/>
            <person name="Yen C E."/>
        </authorList>
    </citation>
    <scope>NUCLEOTIDE SEQUENCE [LARGE SCALE GENOMIC DNA]</scope>
</reference>
<evidence type="ECO:0000313" key="8">
    <source>
        <dbReference type="EMBL" id="CAD7085194.1"/>
    </source>
</evidence>
<dbReference type="Proteomes" id="UP000594454">
    <property type="component" value="Chromosome 3"/>
</dbReference>
<dbReference type="Gene3D" id="1.20.58.200">
    <property type="entry name" value="Translin, domain 2"/>
    <property type="match status" value="1"/>
</dbReference>
<dbReference type="OrthoDB" id="31005at2759"/>
<dbReference type="GO" id="GO:0005634">
    <property type="term" value="C:nucleus"/>
    <property type="evidence" value="ECO:0007669"/>
    <property type="project" value="UniProtKB-SubCell"/>
</dbReference>